<accession>A0A345XUY6</accession>
<evidence type="ECO:0000259" key="4">
    <source>
        <dbReference type="PROSITE" id="PS50110"/>
    </source>
</evidence>
<dbReference type="InterPro" id="IPR001789">
    <property type="entry name" value="Sig_transdc_resp-reg_receiver"/>
</dbReference>
<dbReference type="CDD" id="cd06170">
    <property type="entry name" value="LuxR_C_like"/>
    <property type="match status" value="1"/>
</dbReference>
<proteinExistence type="predicted"/>
<organism evidence="5 6">
    <name type="scientific">Streptomyces armeniacus</name>
    <dbReference type="NCBI Taxonomy" id="83291"/>
    <lineage>
        <taxon>Bacteria</taxon>
        <taxon>Bacillati</taxon>
        <taxon>Actinomycetota</taxon>
        <taxon>Actinomycetes</taxon>
        <taxon>Kitasatosporales</taxon>
        <taxon>Streptomycetaceae</taxon>
        <taxon>Streptomyces</taxon>
    </lineage>
</organism>
<dbReference type="InterPro" id="IPR000792">
    <property type="entry name" value="Tscrpt_reg_LuxR_C"/>
</dbReference>
<sequence length="204" mass="22019">MPELRVLLAEDAHMVRGALVALLKLEPDLRVVASVDRGDAIVPTAVATQPDVAVIDVVMPGLDGLTAAEELRQHLPNCGTLILTAVERPGTLRRALDMKVGGLLFKNAPPEQLSKAIRSVATGQRFIDPQVVLSAWDYLENPLSPRELDVLQMVAEGADPVEIAKSLHLSKGTVRNYLTTIVTKLNARSRVDAVLIAREAGWLA</sequence>
<evidence type="ECO:0000256" key="2">
    <source>
        <dbReference type="PROSITE-ProRule" id="PRU00169"/>
    </source>
</evidence>
<dbReference type="RefSeq" id="WP_208881625.1">
    <property type="nucleotide sequence ID" value="NZ_CP031320.1"/>
</dbReference>
<dbReference type="PRINTS" id="PR00038">
    <property type="entry name" value="HTHLUXR"/>
</dbReference>
<dbReference type="AlphaFoldDB" id="A0A345XUY6"/>
<dbReference type="PANTHER" id="PTHR43214">
    <property type="entry name" value="TWO-COMPONENT RESPONSE REGULATOR"/>
    <property type="match status" value="1"/>
</dbReference>
<dbReference type="Pfam" id="PF00196">
    <property type="entry name" value="GerE"/>
    <property type="match status" value="1"/>
</dbReference>
<dbReference type="PROSITE" id="PS50110">
    <property type="entry name" value="RESPONSE_REGULATORY"/>
    <property type="match status" value="1"/>
</dbReference>
<reference evidence="5 6" key="1">
    <citation type="submission" date="2018-07" db="EMBL/GenBank/DDBJ databases">
        <title>Draft genome of the type strain Streptomyces armeniacus ATCC 15676.</title>
        <authorList>
            <person name="Labana P."/>
            <person name="Gosse J.T."/>
            <person name="Boddy C.N."/>
        </authorList>
    </citation>
    <scope>NUCLEOTIDE SEQUENCE [LARGE SCALE GENOMIC DNA]</scope>
    <source>
        <strain evidence="5 6">ATCC 15676</strain>
    </source>
</reference>
<dbReference type="GO" id="GO:0006355">
    <property type="term" value="P:regulation of DNA-templated transcription"/>
    <property type="evidence" value="ECO:0007669"/>
    <property type="project" value="InterPro"/>
</dbReference>
<dbReference type="SUPFAM" id="SSF46894">
    <property type="entry name" value="C-terminal effector domain of the bipartite response regulators"/>
    <property type="match status" value="1"/>
</dbReference>
<dbReference type="SMART" id="SM00448">
    <property type="entry name" value="REC"/>
    <property type="match status" value="1"/>
</dbReference>
<dbReference type="GO" id="GO:0003677">
    <property type="term" value="F:DNA binding"/>
    <property type="evidence" value="ECO:0007669"/>
    <property type="project" value="UniProtKB-KW"/>
</dbReference>
<dbReference type="SMART" id="SM00421">
    <property type="entry name" value="HTH_LUXR"/>
    <property type="match status" value="1"/>
</dbReference>
<evidence type="ECO:0000313" key="5">
    <source>
        <dbReference type="EMBL" id="AXK35452.1"/>
    </source>
</evidence>
<evidence type="ECO:0000313" key="6">
    <source>
        <dbReference type="Proteomes" id="UP000254425"/>
    </source>
</evidence>
<keyword evidence="1 5" id="KW-0238">DNA-binding</keyword>
<protein>
    <submittedName>
        <fullName evidence="5">DNA-binding response regulator</fullName>
    </submittedName>
</protein>
<feature type="modified residue" description="4-aspartylphosphate" evidence="2">
    <location>
        <position position="56"/>
    </location>
</feature>
<dbReference type="GO" id="GO:0000160">
    <property type="term" value="P:phosphorelay signal transduction system"/>
    <property type="evidence" value="ECO:0007669"/>
    <property type="project" value="InterPro"/>
</dbReference>
<keyword evidence="6" id="KW-1185">Reference proteome</keyword>
<dbReference type="PROSITE" id="PS50043">
    <property type="entry name" value="HTH_LUXR_2"/>
    <property type="match status" value="1"/>
</dbReference>
<name>A0A345XUY6_9ACTN</name>
<dbReference type="PANTHER" id="PTHR43214:SF42">
    <property type="entry name" value="TRANSCRIPTIONAL REGULATORY PROTEIN DESR"/>
    <property type="match status" value="1"/>
</dbReference>
<dbReference type="KEGG" id="sarm:DVA86_25175"/>
<dbReference type="Pfam" id="PF00072">
    <property type="entry name" value="Response_reg"/>
    <property type="match status" value="1"/>
</dbReference>
<gene>
    <name evidence="5" type="ORF">DVA86_25175</name>
</gene>
<evidence type="ECO:0000256" key="1">
    <source>
        <dbReference type="ARBA" id="ARBA00023125"/>
    </source>
</evidence>
<dbReference type="InterPro" id="IPR011006">
    <property type="entry name" value="CheY-like_superfamily"/>
</dbReference>
<dbReference type="EMBL" id="CP031320">
    <property type="protein sequence ID" value="AXK35452.1"/>
    <property type="molecule type" value="Genomic_DNA"/>
</dbReference>
<feature type="domain" description="HTH luxR-type" evidence="3">
    <location>
        <begin position="136"/>
        <end position="201"/>
    </location>
</feature>
<evidence type="ECO:0000259" key="3">
    <source>
        <dbReference type="PROSITE" id="PS50043"/>
    </source>
</evidence>
<feature type="domain" description="Response regulatory" evidence="4">
    <location>
        <begin position="5"/>
        <end position="121"/>
    </location>
</feature>
<dbReference type="InterPro" id="IPR039420">
    <property type="entry name" value="WalR-like"/>
</dbReference>
<dbReference type="Proteomes" id="UP000254425">
    <property type="component" value="Chromosome"/>
</dbReference>
<dbReference type="Gene3D" id="3.40.50.2300">
    <property type="match status" value="1"/>
</dbReference>
<dbReference type="SUPFAM" id="SSF52172">
    <property type="entry name" value="CheY-like"/>
    <property type="match status" value="1"/>
</dbReference>
<keyword evidence="2" id="KW-0597">Phosphoprotein</keyword>
<dbReference type="InterPro" id="IPR016032">
    <property type="entry name" value="Sig_transdc_resp-reg_C-effctor"/>
</dbReference>